<dbReference type="HOGENOM" id="CLU_1219177_0_0_11"/>
<name>G2NWU4_STRV4</name>
<dbReference type="KEGG" id="svl:Strvi_7795"/>
<organism evidence="1 2">
    <name type="scientific">Streptomyces violaceusniger (strain Tu 4113)</name>
    <dbReference type="NCBI Taxonomy" id="653045"/>
    <lineage>
        <taxon>Bacteria</taxon>
        <taxon>Bacillati</taxon>
        <taxon>Actinomycetota</taxon>
        <taxon>Actinomycetes</taxon>
        <taxon>Kitasatosporales</taxon>
        <taxon>Streptomycetaceae</taxon>
        <taxon>Streptomyces</taxon>
        <taxon>Streptomyces violaceusniger group</taxon>
    </lineage>
</organism>
<evidence type="ECO:0000313" key="2">
    <source>
        <dbReference type="Proteomes" id="UP000008703"/>
    </source>
</evidence>
<dbReference type="AlphaFoldDB" id="G2NWU4"/>
<gene>
    <name evidence="1" type="ORF">Strvi_7795</name>
</gene>
<dbReference type="EMBL" id="CP002994">
    <property type="protein sequence ID" value="AEM87128.1"/>
    <property type="molecule type" value="Genomic_DNA"/>
</dbReference>
<accession>G2NWU4</accession>
<dbReference type="RefSeq" id="WP_014060598.1">
    <property type="nucleotide sequence ID" value="NC_015957.1"/>
</dbReference>
<evidence type="ECO:0000313" key="1">
    <source>
        <dbReference type="EMBL" id="AEM87128.1"/>
    </source>
</evidence>
<sequence>MGIYYLPEESDPTASPEAIELIFKESGSLGLASGTDWTLRIEKGTWPELPQWCHPRDAWTYRDISTLPEESLGKILSLRKQVNEHGDLVQAELQFEGGSRIAVTSGESLELRSTSTRDDSRLPPEEEFKYLLEYAHDDWLGFSVISGAVASILGKGASQSQLREMTVRLIGDLYDRGVRAGDLTSSDAHPFAPWSTTKGETLDRIRSEMAKLPGLPDSGDICWFTVP</sequence>
<dbReference type="eggNOG" id="ENOG5032A56">
    <property type="taxonomic scope" value="Bacteria"/>
</dbReference>
<reference evidence="1" key="1">
    <citation type="submission" date="2011-08" db="EMBL/GenBank/DDBJ databases">
        <title>Complete sequence of chromosome of Streptomyces violaceusniger Tu 4113.</title>
        <authorList>
            <consortium name="US DOE Joint Genome Institute"/>
            <person name="Lucas S."/>
            <person name="Han J."/>
            <person name="Lapidus A."/>
            <person name="Cheng J.-F."/>
            <person name="Goodwin L."/>
            <person name="Pitluck S."/>
            <person name="Peters L."/>
            <person name="Ivanova N."/>
            <person name="Daligault H."/>
            <person name="Detter J.C."/>
            <person name="Han C."/>
            <person name="Tapia R."/>
            <person name="Land M."/>
            <person name="Hauser L."/>
            <person name="Kyrpides N."/>
            <person name="Ivanova N."/>
            <person name="Pagani I."/>
            <person name="Hagen A."/>
            <person name="Katz L."/>
            <person name="Fiedler H.-P."/>
            <person name="Keasling J."/>
            <person name="Fortman J."/>
            <person name="Woyke T."/>
        </authorList>
    </citation>
    <scope>NUCLEOTIDE SEQUENCE [LARGE SCALE GENOMIC DNA]</scope>
    <source>
        <strain evidence="1">Tu 4113</strain>
    </source>
</reference>
<proteinExistence type="predicted"/>
<dbReference type="Proteomes" id="UP000008703">
    <property type="component" value="Chromosome"/>
</dbReference>
<keyword evidence="2" id="KW-1185">Reference proteome</keyword>
<protein>
    <submittedName>
        <fullName evidence="1">Uncharacterized protein</fullName>
    </submittedName>
</protein>